<proteinExistence type="evidence at transcript level"/>
<dbReference type="CDD" id="cd00109">
    <property type="entry name" value="Kunitz-type"/>
    <property type="match status" value="1"/>
</dbReference>
<accession>A0A0K8RGP1</accession>
<evidence type="ECO:0000313" key="3">
    <source>
        <dbReference type="EMBL" id="JAA70033.1"/>
    </source>
</evidence>
<name>A0A0K8RGP1_IXORI</name>
<dbReference type="Gene3D" id="4.10.410.10">
    <property type="entry name" value="Pancreatic trypsin inhibitor Kunitz domain"/>
    <property type="match status" value="2"/>
</dbReference>
<keyword evidence="1" id="KW-0732">Signal</keyword>
<feature type="signal peptide" evidence="1">
    <location>
        <begin position="1"/>
        <end position="17"/>
    </location>
</feature>
<feature type="domain" description="BPTI/Kunitz inhibitor" evidence="2">
    <location>
        <begin position="147"/>
        <end position="218"/>
    </location>
</feature>
<sequence length="220" mass="25182">MKTIVLTICFGVATVCAAGDDVTKNVELSNGWTTICSDAVNISCVECNLTWWFDNKAKDCKPGSLCPTTKNTFPSIAECNSTCLQFETMCNGTKPDDTCSEEDKKFTWRYENGSCTRNKHCGPTVHDFTTERQCKIYCMNEKYPTICKEPKHEQKNPALCSDDKGDDFTQRWYFDSRRKTCKRWFAYFYCDSEGNRIDPENSDNGNNFFSPLECELACMR</sequence>
<dbReference type="EMBL" id="GADI01003775">
    <property type="protein sequence ID" value="JAA70033.1"/>
    <property type="molecule type" value="mRNA"/>
</dbReference>
<dbReference type="PROSITE" id="PS50279">
    <property type="entry name" value="BPTI_KUNITZ_2"/>
    <property type="match status" value="1"/>
</dbReference>
<dbReference type="SUPFAM" id="SSF57362">
    <property type="entry name" value="BPTI-like"/>
    <property type="match status" value="2"/>
</dbReference>
<dbReference type="AlphaFoldDB" id="A0A0K8RGP1"/>
<dbReference type="InterPro" id="IPR002223">
    <property type="entry name" value="Kunitz_BPTI"/>
</dbReference>
<dbReference type="GO" id="GO:0004867">
    <property type="term" value="F:serine-type endopeptidase inhibitor activity"/>
    <property type="evidence" value="ECO:0007669"/>
    <property type="project" value="InterPro"/>
</dbReference>
<protein>
    <submittedName>
        <fullName evidence="3">Putative salivary kunitz domain protein</fullName>
    </submittedName>
</protein>
<evidence type="ECO:0000256" key="1">
    <source>
        <dbReference type="SAM" id="SignalP"/>
    </source>
</evidence>
<evidence type="ECO:0000259" key="2">
    <source>
        <dbReference type="PROSITE" id="PS50279"/>
    </source>
</evidence>
<feature type="chain" id="PRO_5005518097" evidence="1">
    <location>
        <begin position="18"/>
        <end position="220"/>
    </location>
</feature>
<organism evidence="3">
    <name type="scientific">Ixodes ricinus</name>
    <name type="common">Common tick</name>
    <name type="synonym">Acarus ricinus</name>
    <dbReference type="NCBI Taxonomy" id="34613"/>
    <lineage>
        <taxon>Eukaryota</taxon>
        <taxon>Metazoa</taxon>
        <taxon>Ecdysozoa</taxon>
        <taxon>Arthropoda</taxon>
        <taxon>Chelicerata</taxon>
        <taxon>Arachnida</taxon>
        <taxon>Acari</taxon>
        <taxon>Parasitiformes</taxon>
        <taxon>Ixodida</taxon>
        <taxon>Ixodoidea</taxon>
        <taxon>Ixodidae</taxon>
        <taxon>Ixodinae</taxon>
        <taxon>Ixodes</taxon>
    </lineage>
</organism>
<reference evidence="3" key="1">
    <citation type="submission" date="2012-12" db="EMBL/GenBank/DDBJ databases">
        <title>Identification and characterization of a phenylalanine ammonia-lyase gene family in Isatis indigotica Fort.</title>
        <authorList>
            <person name="Liu Q."/>
            <person name="Chen J."/>
            <person name="Zhou X."/>
            <person name="Di P."/>
            <person name="Xiao Y."/>
            <person name="Xuan H."/>
            <person name="Zhang L."/>
            <person name="Chen W."/>
        </authorList>
    </citation>
    <scope>NUCLEOTIDE SEQUENCE</scope>
    <source>
        <tissue evidence="3">Salivary gland</tissue>
    </source>
</reference>
<dbReference type="InterPro" id="IPR036880">
    <property type="entry name" value="Kunitz_BPTI_sf"/>
</dbReference>
<dbReference type="SMART" id="SM00131">
    <property type="entry name" value="KU"/>
    <property type="match status" value="1"/>
</dbReference>